<dbReference type="EMBL" id="LGCN01000205">
    <property type="protein sequence ID" value="KOT36583.1"/>
    <property type="molecule type" value="Genomic_DNA"/>
</dbReference>
<comment type="caution">
    <text evidence="2">The sequence shown here is derived from an EMBL/GenBank/DDBJ whole genome shotgun (WGS) entry which is preliminary data.</text>
</comment>
<dbReference type="InterPro" id="IPR012296">
    <property type="entry name" value="Nuclease_put_TT1808"/>
</dbReference>
<dbReference type="InterPro" id="IPR011335">
    <property type="entry name" value="Restrct_endonuc-II-like"/>
</dbReference>
<feature type="domain" description="Putative restriction endonuclease" evidence="1">
    <location>
        <begin position="24"/>
        <end position="191"/>
    </location>
</feature>
<reference evidence="2 3" key="1">
    <citation type="submission" date="2015-07" db="EMBL/GenBank/DDBJ databases">
        <authorList>
            <person name="Noorani M."/>
        </authorList>
    </citation>
    <scope>NUCLEOTIDE SEQUENCE [LARGE SCALE GENOMIC DNA]</scope>
    <source>
        <strain evidence="2 3">NRRL B-24567</strain>
    </source>
</reference>
<gene>
    <name evidence="2" type="ORF">ADK41_22380</name>
</gene>
<dbReference type="PANTHER" id="PTHR35400:SF3">
    <property type="entry name" value="SLL1072 PROTEIN"/>
    <property type="match status" value="1"/>
</dbReference>
<dbReference type="RefSeq" id="WP_030829813.1">
    <property type="nucleotide sequence ID" value="NZ_LGCN01000205.1"/>
</dbReference>
<dbReference type="Gene3D" id="3.90.1570.10">
    <property type="entry name" value="tt1808, chain A"/>
    <property type="match status" value="1"/>
</dbReference>
<evidence type="ECO:0000313" key="3">
    <source>
        <dbReference type="Proteomes" id="UP000037773"/>
    </source>
</evidence>
<protein>
    <submittedName>
        <fullName evidence="2">Membrane protein</fullName>
    </submittedName>
</protein>
<dbReference type="InterPro" id="IPR008538">
    <property type="entry name" value="Uma2"/>
</dbReference>
<dbReference type="PATRIC" id="fig|36816.3.peg.4840"/>
<name>A0A0M8QHF3_9ACTN</name>
<keyword evidence="3" id="KW-1185">Reference proteome</keyword>
<dbReference type="AlphaFoldDB" id="A0A0M8QHF3"/>
<accession>A0A0M8QHF3</accession>
<dbReference type="CDD" id="cd06260">
    <property type="entry name" value="DUF820-like"/>
    <property type="match status" value="1"/>
</dbReference>
<organism evidence="2 3">
    <name type="scientific">Streptomyces caelestis</name>
    <dbReference type="NCBI Taxonomy" id="36816"/>
    <lineage>
        <taxon>Bacteria</taxon>
        <taxon>Bacillati</taxon>
        <taxon>Actinomycetota</taxon>
        <taxon>Actinomycetes</taxon>
        <taxon>Kitasatosporales</taxon>
        <taxon>Streptomycetaceae</taxon>
        <taxon>Streptomyces</taxon>
    </lineage>
</organism>
<evidence type="ECO:0000259" key="1">
    <source>
        <dbReference type="Pfam" id="PF05685"/>
    </source>
</evidence>
<dbReference type="OrthoDB" id="4309709at2"/>
<sequence>MPVTSGDPRHGERPLTMWVRHLEERCPEYRWEIVNGGIVASPQRDGPHARTLTRIMRRFIAAGLDDGETGVLQGVGLSLPTGAEDFAVPDLAVVNADIDEHRAGRSKSYDPACFRLVLEVTAENRGADLGAKVAAYAGAKVPVYVIVDREHQRLHVLTDPVGNEYASHRFHSPGQQVTLPGSIGSKVTLDVAEILRAGRWRTSG</sequence>
<dbReference type="Proteomes" id="UP000037773">
    <property type="component" value="Unassembled WGS sequence"/>
</dbReference>
<proteinExistence type="predicted"/>
<dbReference type="Pfam" id="PF05685">
    <property type="entry name" value="Uma2"/>
    <property type="match status" value="1"/>
</dbReference>
<dbReference type="SUPFAM" id="SSF52980">
    <property type="entry name" value="Restriction endonuclease-like"/>
    <property type="match status" value="1"/>
</dbReference>
<evidence type="ECO:0000313" key="2">
    <source>
        <dbReference type="EMBL" id="KOT36583.1"/>
    </source>
</evidence>
<dbReference type="PANTHER" id="PTHR35400">
    <property type="entry name" value="SLR1083 PROTEIN"/>
    <property type="match status" value="1"/>
</dbReference>